<evidence type="ECO:0000313" key="3">
    <source>
        <dbReference type="Proteomes" id="UP000190105"/>
    </source>
</evidence>
<dbReference type="InterPro" id="IPR010921">
    <property type="entry name" value="Trp_repressor/repl_initiator"/>
</dbReference>
<organism evidence="2 3">
    <name type="scientific">Caloramator quimbayensis</name>
    <dbReference type="NCBI Taxonomy" id="1147123"/>
    <lineage>
        <taxon>Bacteria</taxon>
        <taxon>Bacillati</taxon>
        <taxon>Bacillota</taxon>
        <taxon>Clostridia</taxon>
        <taxon>Eubacteriales</taxon>
        <taxon>Clostridiaceae</taxon>
        <taxon>Caloramator</taxon>
    </lineage>
</organism>
<dbReference type="OrthoDB" id="9788881at2"/>
<dbReference type="SUPFAM" id="SSF143422">
    <property type="entry name" value="Transposase IS200-like"/>
    <property type="match status" value="1"/>
</dbReference>
<dbReference type="EMBL" id="FUYH01000009">
    <property type="protein sequence ID" value="SKA88831.1"/>
    <property type="molecule type" value="Genomic_DNA"/>
</dbReference>
<dbReference type="Proteomes" id="UP000190105">
    <property type="component" value="Unassembled WGS sequence"/>
</dbReference>
<dbReference type="PANTHER" id="PTHR34322">
    <property type="entry name" value="TRANSPOSASE, Y1_TNP DOMAIN-CONTAINING"/>
    <property type="match status" value="1"/>
</dbReference>
<sequence>MPRTARQKSFDSIYHVMIKSVGDTILYKEDEDKDNFMKFLKRYKEIFLFKIYAYCLMDNHAHFIIDSNGADISKFMHVINQCYAQYYNKKYDRHGHVFADRFKSIIVDDNAYLVTLSGYIHKNPEDIKKFHEKIQEYPFSSLGIYLGLFKDKYNILDPYFVLTQFSYDIKRARELYIKFVGKCNDPKMKEIVEFEGDGSEYRSERKILVRDFAPQKVLEFVANYAKTITPDMFHVKGKKDSKDYRALCIFLMRSLCNLSCKEICAFAGNITASQVSHLCAYGFSLFKNNEKYKNIISDFIKSAC</sequence>
<proteinExistence type="predicted"/>
<evidence type="ECO:0000313" key="2">
    <source>
        <dbReference type="EMBL" id="SKA88831.1"/>
    </source>
</evidence>
<dbReference type="GO" id="GO:0043565">
    <property type="term" value="F:sequence-specific DNA binding"/>
    <property type="evidence" value="ECO:0007669"/>
    <property type="project" value="InterPro"/>
</dbReference>
<name>A0A1T4XIA8_9CLOT</name>
<keyword evidence="3" id="KW-1185">Reference proteome</keyword>
<dbReference type="PANTHER" id="PTHR34322:SF2">
    <property type="entry name" value="TRANSPOSASE IS200-LIKE DOMAIN-CONTAINING PROTEIN"/>
    <property type="match status" value="1"/>
</dbReference>
<dbReference type="Gene3D" id="3.30.70.1290">
    <property type="entry name" value="Transposase IS200-like"/>
    <property type="match status" value="1"/>
</dbReference>
<dbReference type="SMART" id="SM01321">
    <property type="entry name" value="Y1_Tnp"/>
    <property type="match status" value="1"/>
</dbReference>
<dbReference type="InterPro" id="IPR002686">
    <property type="entry name" value="Transposase_17"/>
</dbReference>
<dbReference type="GO" id="GO:0004803">
    <property type="term" value="F:transposase activity"/>
    <property type="evidence" value="ECO:0007669"/>
    <property type="project" value="InterPro"/>
</dbReference>
<protein>
    <submittedName>
        <fullName evidence="2">REP element-mobilizing transposase RayT</fullName>
    </submittedName>
</protein>
<dbReference type="GO" id="GO:0006313">
    <property type="term" value="P:DNA transposition"/>
    <property type="evidence" value="ECO:0007669"/>
    <property type="project" value="InterPro"/>
</dbReference>
<accession>A0A1T4XIA8</accession>
<dbReference type="InterPro" id="IPR036515">
    <property type="entry name" value="Transposase_17_sf"/>
</dbReference>
<dbReference type="Gene3D" id="1.10.1750.10">
    <property type="match status" value="1"/>
</dbReference>
<dbReference type="RefSeq" id="WP_078696475.1">
    <property type="nucleotide sequence ID" value="NZ_FUYH01000009.1"/>
</dbReference>
<gene>
    <name evidence="2" type="ORF">SAMN05443428_10941</name>
</gene>
<dbReference type="AlphaFoldDB" id="A0A1T4XIA8"/>
<evidence type="ECO:0000259" key="1">
    <source>
        <dbReference type="SMART" id="SM01321"/>
    </source>
</evidence>
<dbReference type="SUPFAM" id="SSF48295">
    <property type="entry name" value="TrpR-like"/>
    <property type="match status" value="1"/>
</dbReference>
<dbReference type="Pfam" id="PF01797">
    <property type="entry name" value="Y1_Tnp"/>
    <property type="match status" value="1"/>
</dbReference>
<reference evidence="3" key="1">
    <citation type="submission" date="2017-02" db="EMBL/GenBank/DDBJ databases">
        <authorList>
            <person name="Varghese N."/>
            <person name="Submissions S."/>
        </authorList>
    </citation>
    <scope>NUCLEOTIDE SEQUENCE [LARGE SCALE GENOMIC DNA]</scope>
    <source>
        <strain evidence="3">USBA 833</strain>
    </source>
</reference>
<feature type="domain" description="Transposase IS200-like" evidence="1">
    <location>
        <begin position="9"/>
        <end position="123"/>
    </location>
</feature>